<keyword evidence="2" id="KW-1185">Reference proteome</keyword>
<organism evidence="1 2">
    <name type="scientific">Gymnopus androsaceus JB14</name>
    <dbReference type="NCBI Taxonomy" id="1447944"/>
    <lineage>
        <taxon>Eukaryota</taxon>
        <taxon>Fungi</taxon>
        <taxon>Dikarya</taxon>
        <taxon>Basidiomycota</taxon>
        <taxon>Agaricomycotina</taxon>
        <taxon>Agaricomycetes</taxon>
        <taxon>Agaricomycetidae</taxon>
        <taxon>Agaricales</taxon>
        <taxon>Marasmiineae</taxon>
        <taxon>Omphalotaceae</taxon>
        <taxon>Gymnopus</taxon>
    </lineage>
</organism>
<accession>A0A6A4H851</accession>
<gene>
    <name evidence="1" type="ORF">BT96DRAFT_923836</name>
</gene>
<sequence>MNHVSNQVDKDLNRLQPLYDAALAQWNNHPLRIIPPTSHRCRKTALPPANDVSAWCLRAFASGAAMEAIQLQESLLYGDEATGLINQVAGREAYMAVTGDYSQNPAPIQRGPPSGIDLIGTKMHIPNPQTGYSVEHTVMDYGHTALGGYFYVLEYQTPVGSRTRKLTQD</sequence>
<feature type="non-terminal residue" evidence="1">
    <location>
        <position position="169"/>
    </location>
</feature>
<dbReference type="Proteomes" id="UP000799118">
    <property type="component" value="Unassembled WGS sequence"/>
</dbReference>
<evidence type="ECO:0000313" key="2">
    <source>
        <dbReference type="Proteomes" id="UP000799118"/>
    </source>
</evidence>
<reference evidence="1" key="1">
    <citation type="journal article" date="2019" name="Environ. Microbiol.">
        <title>Fungal ecological strategies reflected in gene transcription - a case study of two litter decomposers.</title>
        <authorList>
            <person name="Barbi F."/>
            <person name="Kohler A."/>
            <person name="Barry K."/>
            <person name="Baskaran P."/>
            <person name="Daum C."/>
            <person name="Fauchery L."/>
            <person name="Ihrmark K."/>
            <person name="Kuo A."/>
            <person name="LaButti K."/>
            <person name="Lipzen A."/>
            <person name="Morin E."/>
            <person name="Grigoriev I.V."/>
            <person name="Henrissat B."/>
            <person name="Lindahl B."/>
            <person name="Martin F."/>
        </authorList>
    </citation>
    <scope>NUCLEOTIDE SEQUENCE</scope>
    <source>
        <strain evidence="1">JB14</strain>
    </source>
</reference>
<proteinExistence type="predicted"/>
<dbReference type="AlphaFoldDB" id="A0A6A4H851"/>
<dbReference type="OrthoDB" id="2856212at2759"/>
<name>A0A6A4H851_9AGAR</name>
<evidence type="ECO:0000313" key="1">
    <source>
        <dbReference type="EMBL" id="KAE9393878.1"/>
    </source>
</evidence>
<protein>
    <submittedName>
        <fullName evidence="1">Uncharacterized protein</fullName>
    </submittedName>
</protein>
<dbReference type="EMBL" id="ML769562">
    <property type="protein sequence ID" value="KAE9393878.1"/>
    <property type="molecule type" value="Genomic_DNA"/>
</dbReference>